<dbReference type="GO" id="GO:0003746">
    <property type="term" value="F:translation elongation factor activity"/>
    <property type="evidence" value="ECO:0007669"/>
    <property type="project" value="UniProtKB-KW"/>
</dbReference>
<protein>
    <submittedName>
        <fullName evidence="1">Elongation factor P hydroxylase</fullName>
    </submittedName>
</protein>
<gene>
    <name evidence="1" type="ORF">WG929_05850</name>
</gene>
<dbReference type="Proteomes" id="UP001620597">
    <property type="component" value="Unassembled WGS sequence"/>
</dbReference>
<sequence length="193" mass="22302">MLFVSKPAYSPDTLQTADLICLFDELFFSAQNTRLLAGDTEPEYLPSDIHCGYNRVIFAHGFYASALHEISHWCIAGEQRRRQVDFGYWYEPDGRTAEQQRAFEQVEIKPQAVEWLLSEACGRRFYISTDNLDGDPVEVAAGRKAFALSVWQQACHYYHHGLPARAEVLKNTLLDYYQRHEIFSADLFVLERL</sequence>
<keyword evidence="1" id="KW-0251">Elongation factor</keyword>
<dbReference type="RefSeq" id="WP_416205284.1">
    <property type="nucleotide sequence ID" value="NZ_JBBKTX010000005.1"/>
</dbReference>
<accession>A0ABW8NG47</accession>
<dbReference type="InterPro" id="IPR007411">
    <property type="entry name" value="EpmC"/>
</dbReference>
<comment type="caution">
    <text evidence="1">The sequence shown here is derived from an EMBL/GenBank/DDBJ whole genome shotgun (WGS) entry which is preliminary data.</text>
</comment>
<dbReference type="EMBL" id="JBBKTX010000005">
    <property type="protein sequence ID" value="MFK4751928.1"/>
    <property type="molecule type" value="Genomic_DNA"/>
</dbReference>
<proteinExistence type="predicted"/>
<name>A0ABW8NG47_9GAMM</name>
<dbReference type="Pfam" id="PF04315">
    <property type="entry name" value="EpmC"/>
    <property type="match status" value="1"/>
</dbReference>
<keyword evidence="1" id="KW-0648">Protein biosynthesis</keyword>
<evidence type="ECO:0000313" key="2">
    <source>
        <dbReference type="Proteomes" id="UP001620597"/>
    </source>
</evidence>
<keyword evidence="2" id="KW-1185">Reference proteome</keyword>
<evidence type="ECO:0000313" key="1">
    <source>
        <dbReference type="EMBL" id="MFK4751928.1"/>
    </source>
</evidence>
<organism evidence="1 2">
    <name type="scientific">Oceanobacter antarcticus</name>
    <dbReference type="NCBI Taxonomy" id="3133425"/>
    <lineage>
        <taxon>Bacteria</taxon>
        <taxon>Pseudomonadati</taxon>
        <taxon>Pseudomonadota</taxon>
        <taxon>Gammaproteobacteria</taxon>
        <taxon>Oceanospirillales</taxon>
        <taxon>Oceanospirillaceae</taxon>
        <taxon>Oceanobacter</taxon>
    </lineage>
</organism>
<reference evidence="1 2" key="1">
    <citation type="submission" date="2024-03" db="EMBL/GenBank/DDBJ databases">
        <title>High-quality draft genome sequence of Oceanobacter sp. wDCs-4.</title>
        <authorList>
            <person name="Dong C."/>
        </authorList>
    </citation>
    <scope>NUCLEOTIDE SEQUENCE [LARGE SCALE GENOMIC DNA]</scope>
    <source>
        <strain evidence="2">wDCs-4</strain>
    </source>
</reference>